<sequence length="234" mass="24658">MSTRIRGNTSSLIVVASSFCNARRRAGGTATPTARFDFALLSLLQLLLLLMLPLSCPTVAYGEVTLECSRGTASQGVAVAHKELLDDVDDDTDINIFDERTCADILSCNSHSAPTGTYNIDCRCSCDEGWEGPNCDIQQQCTTVNDCHGGAINASGNRPNCDCTCQPEWTGSSCNVSNVCTITDDCSGWASNVTGNRPNCGCTCQPEWTGVSCNVSNVCTVDHDCSGNATGVSG</sequence>
<dbReference type="Gene3D" id="2.10.25.10">
    <property type="entry name" value="Laminin"/>
    <property type="match status" value="1"/>
</dbReference>
<dbReference type="PROSITE" id="PS01186">
    <property type="entry name" value="EGF_2"/>
    <property type="match status" value="1"/>
</dbReference>
<protein>
    <submittedName>
        <fullName evidence="3">Membrane-associated protein, putative</fullName>
    </submittedName>
</protein>
<dbReference type="OrthoDB" id="283575at2759"/>
<dbReference type="AlphaFoldDB" id="A0A0S4JBP4"/>
<dbReference type="PROSITE" id="PS00022">
    <property type="entry name" value="EGF_1"/>
    <property type="match status" value="1"/>
</dbReference>
<feature type="domain" description="EGF-like" evidence="1 2">
    <location>
        <begin position="124"/>
        <end position="135"/>
    </location>
</feature>
<proteinExistence type="predicted"/>
<reference evidence="4" key="1">
    <citation type="submission" date="2015-09" db="EMBL/GenBank/DDBJ databases">
        <authorList>
            <consortium name="Pathogen Informatics"/>
        </authorList>
    </citation>
    <scope>NUCLEOTIDE SEQUENCE [LARGE SCALE GENOMIC DNA]</scope>
    <source>
        <strain evidence="4">Lake Konstanz</strain>
    </source>
</reference>
<name>A0A0S4JBP4_BODSA</name>
<dbReference type="Proteomes" id="UP000051952">
    <property type="component" value="Unassembled WGS sequence"/>
</dbReference>
<evidence type="ECO:0000313" key="3">
    <source>
        <dbReference type="EMBL" id="CUG87658.1"/>
    </source>
</evidence>
<gene>
    <name evidence="3" type="ORF">BSAL_11315</name>
</gene>
<feature type="non-terminal residue" evidence="3">
    <location>
        <position position="234"/>
    </location>
</feature>
<dbReference type="InterPro" id="IPR000742">
    <property type="entry name" value="EGF"/>
</dbReference>
<evidence type="ECO:0000313" key="4">
    <source>
        <dbReference type="Proteomes" id="UP000051952"/>
    </source>
</evidence>
<dbReference type="EMBL" id="CYKH01001563">
    <property type="protein sequence ID" value="CUG87658.1"/>
    <property type="molecule type" value="Genomic_DNA"/>
</dbReference>
<keyword evidence="4" id="KW-1185">Reference proteome</keyword>
<dbReference type="VEuPathDB" id="TriTrypDB:BSAL_11315"/>
<accession>A0A0S4JBP4</accession>
<evidence type="ECO:0000259" key="1">
    <source>
        <dbReference type="PROSITE" id="PS00022"/>
    </source>
</evidence>
<evidence type="ECO:0000259" key="2">
    <source>
        <dbReference type="PROSITE" id="PS01186"/>
    </source>
</evidence>
<organism evidence="3 4">
    <name type="scientific">Bodo saltans</name>
    <name type="common">Flagellated protozoan</name>
    <dbReference type="NCBI Taxonomy" id="75058"/>
    <lineage>
        <taxon>Eukaryota</taxon>
        <taxon>Discoba</taxon>
        <taxon>Euglenozoa</taxon>
        <taxon>Kinetoplastea</taxon>
        <taxon>Metakinetoplastina</taxon>
        <taxon>Eubodonida</taxon>
        <taxon>Bodonidae</taxon>
        <taxon>Bodo</taxon>
    </lineage>
</organism>